<protein>
    <submittedName>
        <fullName evidence="7">OLC1v1003608C1</fullName>
    </submittedName>
</protein>
<evidence type="ECO:0000256" key="3">
    <source>
        <dbReference type="ARBA" id="ARBA00022692"/>
    </source>
</evidence>
<evidence type="ECO:0000313" key="7">
    <source>
        <dbReference type="EMBL" id="CAI9104837.1"/>
    </source>
</evidence>
<keyword evidence="4" id="KW-1133">Transmembrane helix</keyword>
<organism evidence="7 8">
    <name type="scientific">Oldenlandia corymbosa var. corymbosa</name>
    <dbReference type="NCBI Taxonomy" id="529605"/>
    <lineage>
        <taxon>Eukaryota</taxon>
        <taxon>Viridiplantae</taxon>
        <taxon>Streptophyta</taxon>
        <taxon>Embryophyta</taxon>
        <taxon>Tracheophyta</taxon>
        <taxon>Spermatophyta</taxon>
        <taxon>Magnoliopsida</taxon>
        <taxon>eudicotyledons</taxon>
        <taxon>Gunneridae</taxon>
        <taxon>Pentapetalae</taxon>
        <taxon>asterids</taxon>
        <taxon>lamiids</taxon>
        <taxon>Gentianales</taxon>
        <taxon>Rubiaceae</taxon>
        <taxon>Rubioideae</taxon>
        <taxon>Spermacoceae</taxon>
        <taxon>Hedyotis-Oldenlandia complex</taxon>
        <taxon>Oldenlandia</taxon>
    </lineage>
</organism>
<evidence type="ECO:0000256" key="1">
    <source>
        <dbReference type="ARBA" id="ARBA00004232"/>
    </source>
</evidence>
<comment type="subcellular location">
    <subcellularLocation>
        <location evidence="1">Nucleus membrane</location>
        <topology evidence="1">Multi-pass membrane protein</topology>
    </subcellularLocation>
</comment>
<evidence type="ECO:0000256" key="5">
    <source>
        <dbReference type="SAM" id="MobiDB-lite"/>
    </source>
</evidence>
<dbReference type="GO" id="GO:0031965">
    <property type="term" value="C:nuclear membrane"/>
    <property type="evidence" value="ECO:0007669"/>
    <property type="project" value="UniProtKB-SubCell"/>
</dbReference>
<accession>A0AAV1DDE7</accession>
<dbReference type="Pfam" id="PF03914">
    <property type="entry name" value="CBF"/>
    <property type="match status" value="1"/>
</dbReference>
<dbReference type="PANTHER" id="PTHR12455">
    <property type="entry name" value="NUCLEOLAR COMPLEX PROTEIN 4"/>
    <property type="match status" value="1"/>
</dbReference>
<sequence length="628" mass="70434">MSSAVGSKKKEKKEGEGKDEVVSLRVVRTLGQQLLSSRSHINNLPRLLAFVKPTSSPDYALESILSLHSFFTPLLPQLPPPASSDKKKPPPPRDADAASEFIYLTWLRSNFDLFVSRLFSIAISSQSDPTLREVALDTIMELVKVGNGSYFHSSLYHRLLRVIVHSTLGVTDLLLKLLVSNYFKYIDVCYFTYISLEKMTRTLESEDKADNKSATSEVDIGNKSRASMELSIRKICHLLTNIQQLNGSNETSDYEMWSSAGIGAFARRPNKKNQYEITKSEDKTQIFGMHDEKDVTATDVKKRMKLKFSKAWLSFLTLTLPVDVYKQVLATLHVAVIPHLSNPVMLSDFLTRSYDIGGVISVMALSSLFILMTQHGLEYPNFYEKLYALLEPSIFMVRYRAKFFQLLDSCLKSPLLPAYLAASFCKKLSRLALSVPPSGALIIIALVHNLLRRHASINFLVHQEEIVETAKESSEAKESGVDGTENSCAGKKQGVDLFNGEEGDPIKTNAMRSSLWEIDTLRNHYCPPISRFVLSLENDLTARAKTTEVAVKDFSSGSYATIFGEEMRRRVKQVPLAFYKSTPSVLFSELDFPGWSFVSNDGEPVSIDSDLATSTEPIHSFLKRQRVE</sequence>
<feature type="domain" description="CCAAT-binding factor" evidence="6">
    <location>
        <begin position="361"/>
        <end position="532"/>
    </location>
</feature>
<dbReference type="InterPro" id="IPR016024">
    <property type="entry name" value="ARM-type_fold"/>
</dbReference>
<dbReference type="GO" id="GO:0030692">
    <property type="term" value="C:Noc4p-Nop14p complex"/>
    <property type="evidence" value="ECO:0007669"/>
    <property type="project" value="TreeGrafter"/>
</dbReference>
<keyword evidence="8" id="KW-1185">Reference proteome</keyword>
<evidence type="ECO:0000256" key="2">
    <source>
        <dbReference type="ARBA" id="ARBA00007797"/>
    </source>
</evidence>
<dbReference type="SUPFAM" id="SSF48371">
    <property type="entry name" value="ARM repeat"/>
    <property type="match status" value="1"/>
</dbReference>
<comment type="similarity">
    <text evidence="2">Belongs to the CBF/MAK21 family.</text>
</comment>
<keyword evidence="3" id="KW-0812">Transmembrane</keyword>
<dbReference type="InterPro" id="IPR027193">
    <property type="entry name" value="Noc4"/>
</dbReference>
<evidence type="ECO:0000259" key="6">
    <source>
        <dbReference type="Pfam" id="PF03914"/>
    </source>
</evidence>
<feature type="region of interest" description="Disordered" evidence="5">
    <location>
        <begin position="471"/>
        <end position="496"/>
    </location>
</feature>
<name>A0AAV1DDE7_OLDCO</name>
<dbReference type="Proteomes" id="UP001161247">
    <property type="component" value="Chromosome 4"/>
</dbReference>
<keyword evidence="4" id="KW-0472">Membrane</keyword>
<evidence type="ECO:0000256" key="4">
    <source>
        <dbReference type="ARBA" id="ARBA00022989"/>
    </source>
</evidence>
<dbReference type="InterPro" id="IPR005612">
    <property type="entry name" value="CCAAT-binding_factor"/>
</dbReference>
<gene>
    <name evidence="7" type="ORF">OLC1_LOCUS13676</name>
</gene>
<feature type="compositionally biased region" description="Basic and acidic residues" evidence="5">
    <location>
        <begin position="471"/>
        <end position="480"/>
    </location>
</feature>
<dbReference type="AlphaFoldDB" id="A0AAV1DDE7"/>
<reference evidence="7" key="1">
    <citation type="submission" date="2023-03" db="EMBL/GenBank/DDBJ databases">
        <authorList>
            <person name="Julca I."/>
        </authorList>
    </citation>
    <scope>NUCLEOTIDE SEQUENCE</scope>
</reference>
<dbReference type="PANTHER" id="PTHR12455:SF0">
    <property type="entry name" value="NUCLEOLAR COMPLEX PROTEIN 4 HOMOLOG"/>
    <property type="match status" value="1"/>
</dbReference>
<proteinExistence type="inferred from homology"/>
<dbReference type="GO" id="GO:0042254">
    <property type="term" value="P:ribosome biogenesis"/>
    <property type="evidence" value="ECO:0007669"/>
    <property type="project" value="InterPro"/>
</dbReference>
<evidence type="ECO:0000313" key="8">
    <source>
        <dbReference type="Proteomes" id="UP001161247"/>
    </source>
</evidence>
<dbReference type="EMBL" id="OX459121">
    <property type="protein sequence ID" value="CAI9104837.1"/>
    <property type="molecule type" value="Genomic_DNA"/>
</dbReference>
<dbReference type="GO" id="GO:0032040">
    <property type="term" value="C:small-subunit processome"/>
    <property type="evidence" value="ECO:0007669"/>
    <property type="project" value="TreeGrafter"/>
</dbReference>